<dbReference type="PROSITE" id="PS51747">
    <property type="entry name" value="CYT_DCMP_DEAMINASES_2"/>
    <property type="match status" value="1"/>
</dbReference>
<dbReference type="GO" id="GO:0004126">
    <property type="term" value="F:cytidine deaminase activity"/>
    <property type="evidence" value="ECO:0007669"/>
    <property type="project" value="UniProtKB-UniRule"/>
</dbReference>
<dbReference type="InterPro" id="IPR006262">
    <property type="entry name" value="Cyt_deam_tetra"/>
</dbReference>
<dbReference type="EMBL" id="CAJVPP010002503">
    <property type="protein sequence ID" value="CAG8602326.1"/>
    <property type="molecule type" value="Genomic_DNA"/>
</dbReference>
<comment type="caution">
    <text evidence="15">The sequence shown here is derived from an EMBL/GenBank/DDBJ whole genome shotgun (WGS) entry which is preliminary data.</text>
</comment>
<evidence type="ECO:0000256" key="3">
    <source>
        <dbReference type="ARBA" id="ARBA00006576"/>
    </source>
</evidence>
<dbReference type="InterPro" id="IPR016193">
    <property type="entry name" value="Cytidine_deaminase-like"/>
</dbReference>
<dbReference type="PANTHER" id="PTHR11644">
    <property type="entry name" value="CYTIDINE DEAMINASE"/>
    <property type="match status" value="1"/>
</dbReference>
<feature type="active site" description="Proton donor" evidence="10">
    <location>
        <position position="63"/>
    </location>
</feature>
<dbReference type="EC" id="3.5.4.5" evidence="4 13"/>
<proteinExistence type="inferred from homology"/>
<comment type="similarity">
    <text evidence="3 13">Belongs to the cytidine and deoxycytidylate deaminase family.</text>
</comment>
<gene>
    <name evidence="15" type="ORF">FMOSSE_LOCUS9016</name>
</gene>
<evidence type="ECO:0000256" key="13">
    <source>
        <dbReference type="RuleBase" id="RU364006"/>
    </source>
</evidence>
<evidence type="ECO:0000313" key="15">
    <source>
        <dbReference type="EMBL" id="CAG8602326.1"/>
    </source>
</evidence>
<comment type="catalytic activity">
    <reaction evidence="9 13">
        <text>cytidine + H2O + H(+) = uridine + NH4(+)</text>
        <dbReference type="Rhea" id="RHEA:16069"/>
        <dbReference type="ChEBI" id="CHEBI:15377"/>
        <dbReference type="ChEBI" id="CHEBI:15378"/>
        <dbReference type="ChEBI" id="CHEBI:16704"/>
        <dbReference type="ChEBI" id="CHEBI:17562"/>
        <dbReference type="ChEBI" id="CHEBI:28938"/>
        <dbReference type="EC" id="3.5.4.5"/>
    </reaction>
</comment>
<feature type="domain" description="CMP/dCMP-type deaminase" evidence="14">
    <location>
        <begin position="9"/>
        <end position="134"/>
    </location>
</feature>
<comment type="function">
    <text evidence="2 13">This enzyme scavenges exogenous and endogenous cytidine and 2'-deoxycytidine for UMP synthesis.</text>
</comment>
<feature type="binding site" evidence="12">
    <location>
        <position position="94"/>
    </location>
    <ligand>
        <name>Zn(2+)</name>
        <dbReference type="ChEBI" id="CHEBI:29105"/>
        <note>catalytic</note>
    </ligand>
</feature>
<evidence type="ECO:0000256" key="9">
    <source>
        <dbReference type="ARBA" id="ARBA00049558"/>
    </source>
</evidence>
<evidence type="ECO:0000256" key="11">
    <source>
        <dbReference type="PIRSR" id="PIRSR606262-2"/>
    </source>
</evidence>
<evidence type="ECO:0000256" key="7">
    <source>
        <dbReference type="ARBA" id="ARBA00022833"/>
    </source>
</evidence>
<evidence type="ECO:0000256" key="12">
    <source>
        <dbReference type="PIRSR" id="PIRSR606262-3"/>
    </source>
</evidence>
<dbReference type="Gene3D" id="3.40.140.10">
    <property type="entry name" value="Cytidine Deaminase, domain 2"/>
    <property type="match status" value="1"/>
</dbReference>
<evidence type="ECO:0000256" key="10">
    <source>
        <dbReference type="PIRSR" id="PIRSR606262-1"/>
    </source>
</evidence>
<evidence type="ECO:0000256" key="4">
    <source>
        <dbReference type="ARBA" id="ARBA00012783"/>
    </source>
</evidence>
<dbReference type="GO" id="GO:0055086">
    <property type="term" value="P:nucleobase-containing small molecule metabolic process"/>
    <property type="evidence" value="ECO:0007669"/>
    <property type="project" value="UniProtKB-ARBA"/>
</dbReference>
<feature type="binding site" evidence="11">
    <location>
        <begin position="50"/>
        <end position="56"/>
    </location>
    <ligand>
        <name>substrate</name>
    </ligand>
</feature>
<dbReference type="FunFam" id="3.40.140.10:FF:000008">
    <property type="entry name" value="Cytidine deaminase"/>
    <property type="match status" value="1"/>
</dbReference>
<protein>
    <recommendedName>
        <fullName evidence="4 13">Cytidine deaminase</fullName>
        <ecNumber evidence="4 13">3.5.4.5</ecNumber>
    </recommendedName>
    <alternativeName>
        <fullName evidence="8 13">Cytidine aminohydrolase</fullName>
    </alternativeName>
</protein>
<sequence>MSKRELTKAEIEKLIELSIKAKDKAYCPYSKFHVGAALLDENGNWYTGVNVENASYGSTICAERTAFVKAISEGQRKFVAIGVSTDASEYTRPCGICRQFMIEFGEHLQIFLIKPDRSYLKVILKDLLPDHFKL</sequence>
<evidence type="ECO:0000256" key="8">
    <source>
        <dbReference type="ARBA" id="ARBA00032005"/>
    </source>
</evidence>
<comment type="cofactor">
    <cofactor evidence="1 12 13">
        <name>Zn(2+)</name>
        <dbReference type="ChEBI" id="CHEBI:29105"/>
    </cofactor>
</comment>
<dbReference type="SUPFAM" id="SSF53927">
    <property type="entry name" value="Cytidine deaminase-like"/>
    <property type="match status" value="1"/>
</dbReference>
<dbReference type="CDD" id="cd01283">
    <property type="entry name" value="cytidine_deaminase"/>
    <property type="match status" value="1"/>
</dbReference>
<dbReference type="AlphaFoldDB" id="A0A9N9CJP3"/>
<evidence type="ECO:0000259" key="14">
    <source>
        <dbReference type="PROSITE" id="PS51747"/>
    </source>
</evidence>
<dbReference type="GO" id="GO:0005829">
    <property type="term" value="C:cytosol"/>
    <property type="evidence" value="ECO:0007669"/>
    <property type="project" value="TreeGrafter"/>
</dbReference>
<keyword evidence="7 12" id="KW-0862">Zinc</keyword>
<dbReference type="NCBIfam" id="TIGR01354">
    <property type="entry name" value="cyt_deam_tetra"/>
    <property type="match status" value="1"/>
</dbReference>
<dbReference type="Proteomes" id="UP000789375">
    <property type="component" value="Unassembled WGS sequence"/>
</dbReference>
<name>A0A9N9CJP3_FUNMO</name>
<accession>A0A9N9CJP3</accession>
<dbReference type="InterPro" id="IPR050202">
    <property type="entry name" value="Cyt/Deoxycyt_deaminase"/>
</dbReference>
<dbReference type="InterPro" id="IPR002125">
    <property type="entry name" value="CMP_dCMP_dom"/>
</dbReference>
<evidence type="ECO:0000313" key="16">
    <source>
        <dbReference type="Proteomes" id="UP000789375"/>
    </source>
</evidence>
<evidence type="ECO:0000256" key="6">
    <source>
        <dbReference type="ARBA" id="ARBA00022801"/>
    </source>
</evidence>
<feature type="binding site" evidence="12">
    <location>
        <position position="97"/>
    </location>
    <ligand>
        <name>Zn(2+)</name>
        <dbReference type="ChEBI" id="CHEBI:29105"/>
        <note>catalytic</note>
    </ligand>
</feature>
<evidence type="ECO:0000256" key="1">
    <source>
        <dbReference type="ARBA" id="ARBA00001947"/>
    </source>
</evidence>
<comment type="catalytic activity">
    <reaction evidence="13">
        <text>2'-deoxycytidine + H2O + H(+) = 2'-deoxyuridine + NH4(+)</text>
        <dbReference type="Rhea" id="RHEA:13433"/>
        <dbReference type="ChEBI" id="CHEBI:15377"/>
        <dbReference type="ChEBI" id="CHEBI:15378"/>
        <dbReference type="ChEBI" id="CHEBI:15698"/>
        <dbReference type="ChEBI" id="CHEBI:16450"/>
        <dbReference type="ChEBI" id="CHEBI:28938"/>
        <dbReference type="EC" id="3.5.4.5"/>
    </reaction>
</comment>
<dbReference type="GO" id="GO:0072527">
    <property type="term" value="P:pyrimidine-containing compound metabolic process"/>
    <property type="evidence" value="ECO:0007669"/>
    <property type="project" value="UniProtKB-ARBA"/>
</dbReference>
<dbReference type="GO" id="GO:0008270">
    <property type="term" value="F:zinc ion binding"/>
    <property type="evidence" value="ECO:0007669"/>
    <property type="project" value="UniProtKB-UniRule"/>
</dbReference>
<organism evidence="15 16">
    <name type="scientific">Funneliformis mosseae</name>
    <name type="common">Endomycorrhizal fungus</name>
    <name type="synonym">Glomus mosseae</name>
    <dbReference type="NCBI Taxonomy" id="27381"/>
    <lineage>
        <taxon>Eukaryota</taxon>
        <taxon>Fungi</taxon>
        <taxon>Fungi incertae sedis</taxon>
        <taxon>Mucoromycota</taxon>
        <taxon>Glomeromycotina</taxon>
        <taxon>Glomeromycetes</taxon>
        <taxon>Glomerales</taxon>
        <taxon>Glomeraceae</taxon>
        <taxon>Funneliformis</taxon>
    </lineage>
</organism>
<keyword evidence="16" id="KW-1185">Reference proteome</keyword>
<evidence type="ECO:0000256" key="5">
    <source>
        <dbReference type="ARBA" id="ARBA00022723"/>
    </source>
</evidence>
<evidence type="ECO:0000256" key="2">
    <source>
        <dbReference type="ARBA" id="ARBA00003949"/>
    </source>
</evidence>
<feature type="binding site" evidence="12">
    <location>
        <position position="61"/>
    </location>
    <ligand>
        <name>Zn(2+)</name>
        <dbReference type="ChEBI" id="CHEBI:29105"/>
        <note>catalytic</note>
    </ligand>
</feature>
<dbReference type="NCBIfam" id="NF004064">
    <property type="entry name" value="PRK05578.1"/>
    <property type="match status" value="1"/>
</dbReference>
<keyword evidence="5 12" id="KW-0479">Metal-binding</keyword>
<dbReference type="PANTHER" id="PTHR11644:SF2">
    <property type="entry name" value="CYTIDINE DEAMINASE"/>
    <property type="match status" value="1"/>
</dbReference>
<dbReference type="Pfam" id="PF00383">
    <property type="entry name" value="dCMP_cyt_deam_1"/>
    <property type="match status" value="1"/>
</dbReference>
<keyword evidence="6 13" id="KW-0378">Hydrolase</keyword>
<reference evidence="15" key="1">
    <citation type="submission" date="2021-06" db="EMBL/GenBank/DDBJ databases">
        <authorList>
            <person name="Kallberg Y."/>
            <person name="Tangrot J."/>
            <person name="Rosling A."/>
        </authorList>
    </citation>
    <scope>NUCLEOTIDE SEQUENCE</scope>
    <source>
        <strain evidence="15">87-6 pot B 2015</strain>
    </source>
</reference>